<accession>A0A2T4AAI0</accession>
<protein>
    <submittedName>
        <fullName evidence="2">Uncharacterized protein</fullName>
    </submittedName>
</protein>
<name>A0A2T4AAI0_TRIHA</name>
<evidence type="ECO:0000313" key="3">
    <source>
        <dbReference type="Proteomes" id="UP000241690"/>
    </source>
</evidence>
<evidence type="ECO:0000256" key="1">
    <source>
        <dbReference type="SAM" id="MobiDB-lite"/>
    </source>
</evidence>
<dbReference type="AlphaFoldDB" id="A0A2T4AAI0"/>
<organism evidence="2 3">
    <name type="scientific">Trichoderma harzianum CBS 226.95</name>
    <dbReference type="NCBI Taxonomy" id="983964"/>
    <lineage>
        <taxon>Eukaryota</taxon>
        <taxon>Fungi</taxon>
        <taxon>Dikarya</taxon>
        <taxon>Ascomycota</taxon>
        <taxon>Pezizomycotina</taxon>
        <taxon>Sordariomycetes</taxon>
        <taxon>Hypocreomycetidae</taxon>
        <taxon>Hypocreales</taxon>
        <taxon>Hypocreaceae</taxon>
        <taxon>Trichoderma</taxon>
    </lineage>
</organism>
<keyword evidence="3" id="KW-1185">Reference proteome</keyword>
<feature type="region of interest" description="Disordered" evidence="1">
    <location>
        <begin position="1"/>
        <end position="37"/>
    </location>
</feature>
<dbReference type="GeneID" id="36627799"/>
<proteinExistence type="predicted"/>
<sequence length="51" mass="5654">MGAYIRRPSEVAPPPPTSKNPPWRGLEGQGNRWDPLWLGVRDDSNALAKQA</sequence>
<dbReference type="EMBL" id="KZ679681">
    <property type="protein sequence ID" value="PTB54081.1"/>
    <property type="molecule type" value="Genomic_DNA"/>
</dbReference>
<dbReference type="RefSeq" id="XP_024773758.1">
    <property type="nucleotide sequence ID" value="XM_024919230.1"/>
</dbReference>
<dbReference type="Proteomes" id="UP000241690">
    <property type="component" value="Unassembled WGS sequence"/>
</dbReference>
<reference evidence="2 3" key="1">
    <citation type="submission" date="2016-07" db="EMBL/GenBank/DDBJ databases">
        <title>Multiple horizontal gene transfer events from other fungi enriched the ability of initially mycotrophic Trichoderma (Ascomycota) to feed on dead plant biomass.</title>
        <authorList>
            <consortium name="DOE Joint Genome Institute"/>
            <person name="Aerts A."/>
            <person name="Atanasova L."/>
            <person name="Chenthamara K."/>
            <person name="Zhang J."/>
            <person name="Grujic M."/>
            <person name="Henrissat B."/>
            <person name="Kuo A."/>
            <person name="Salamov A."/>
            <person name="Lipzen A."/>
            <person name="Labutti K."/>
            <person name="Barry K."/>
            <person name="Miao Y."/>
            <person name="Rahimi M.J."/>
            <person name="Shen Q."/>
            <person name="Grigoriev I.V."/>
            <person name="Kubicek C.P."/>
            <person name="Druzhinina I.S."/>
        </authorList>
    </citation>
    <scope>NUCLEOTIDE SEQUENCE [LARGE SCALE GENOMIC DNA]</scope>
    <source>
        <strain evidence="2 3">CBS 226.95</strain>
    </source>
</reference>
<gene>
    <name evidence="2" type="ORF">M431DRAFT_509087</name>
</gene>
<evidence type="ECO:0000313" key="2">
    <source>
        <dbReference type="EMBL" id="PTB54081.1"/>
    </source>
</evidence>